<dbReference type="PANTHER" id="PTHR44591:SF21">
    <property type="entry name" value="TWO-COMPONENT RESPONSE REGULATOR"/>
    <property type="match status" value="1"/>
</dbReference>
<keyword evidence="1" id="KW-0597">Phosphoprotein</keyword>
<protein>
    <recommendedName>
        <fullName evidence="2">Response regulatory domain-containing protein</fullName>
    </recommendedName>
</protein>
<evidence type="ECO:0000313" key="3">
    <source>
        <dbReference type="EMBL" id="GAG80866.1"/>
    </source>
</evidence>
<sequence length="89" mass="10259">AKEALEIYNREKGKFNLVFTDVVMPGENGLQLVDKLLTQNSEIRVLFSSGYSDDQSHRDIIIERGFQFLQKPYTPTELLQVIKEIIEVT</sequence>
<evidence type="ECO:0000259" key="2">
    <source>
        <dbReference type="PROSITE" id="PS50110"/>
    </source>
</evidence>
<gene>
    <name evidence="3" type="ORF">S01H4_25951</name>
</gene>
<dbReference type="Pfam" id="PF00072">
    <property type="entry name" value="Response_reg"/>
    <property type="match status" value="1"/>
</dbReference>
<name>X1C901_9ZZZZ</name>
<dbReference type="SUPFAM" id="SSF52172">
    <property type="entry name" value="CheY-like"/>
    <property type="match status" value="1"/>
</dbReference>
<dbReference type="GO" id="GO:0000160">
    <property type="term" value="P:phosphorelay signal transduction system"/>
    <property type="evidence" value="ECO:0007669"/>
    <property type="project" value="InterPro"/>
</dbReference>
<dbReference type="InterPro" id="IPR001789">
    <property type="entry name" value="Sig_transdc_resp-reg_receiver"/>
</dbReference>
<proteinExistence type="predicted"/>
<comment type="caution">
    <text evidence="3">The sequence shown here is derived from an EMBL/GenBank/DDBJ whole genome shotgun (WGS) entry which is preliminary data.</text>
</comment>
<feature type="non-terminal residue" evidence="3">
    <location>
        <position position="1"/>
    </location>
</feature>
<reference evidence="3" key="1">
    <citation type="journal article" date="2014" name="Front. Microbiol.">
        <title>High frequency of phylogenetically diverse reductive dehalogenase-homologous genes in deep subseafloor sedimentary metagenomes.</title>
        <authorList>
            <person name="Kawai M."/>
            <person name="Futagami T."/>
            <person name="Toyoda A."/>
            <person name="Takaki Y."/>
            <person name="Nishi S."/>
            <person name="Hori S."/>
            <person name="Arai W."/>
            <person name="Tsubouchi T."/>
            <person name="Morono Y."/>
            <person name="Uchiyama I."/>
            <person name="Ito T."/>
            <person name="Fujiyama A."/>
            <person name="Inagaki F."/>
            <person name="Takami H."/>
        </authorList>
    </citation>
    <scope>NUCLEOTIDE SEQUENCE</scope>
    <source>
        <strain evidence="3">Expedition CK06-06</strain>
    </source>
</reference>
<dbReference type="InterPro" id="IPR050595">
    <property type="entry name" value="Bact_response_regulator"/>
</dbReference>
<dbReference type="PANTHER" id="PTHR44591">
    <property type="entry name" value="STRESS RESPONSE REGULATOR PROTEIN 1"/>
    <property type="match status" value="1"/>
</dbReference>
<accession>X1C901</accession>
<dbReference type="AlphaFoldDB" id="X1C901"/>
<organism evidence="3">
    <name type="scientific">marine sediment metagenome</name>
    <dbReference type="NCBI Taxonomy" id="412755"/>
    <lineage>
        <taxon>unclassified sequences</taxon>
        <taxon>metagenomes</taxon>
        <taxon>ecological metagenomes</taxon>
    </lineage>
</organism>
<dbReference type="EMBL" id="BART01012429">
    <property type="protein sequence ID" value="GAG80866.1"/>
    <property type="molecule type" value="Genomic_DNA"/>
</dbReference>
<dbReference type="PROSITE" id="PS50110">
    <property type="entry name" value="RESPONSE_REGULATORY"/>
    <property type="match status" value="1"/>
</dbReference>
<evidence type="ECO:0000256" key="1">
    <source>
        <dbReference type="ARBA" id="ARBA00022553"/>
    </source>
</evidence>
<dbReference type="InterPro" id="IPR011006">
    <property type="entry name" value="CheY-like_superfamily"/>
</dbReference>
<feature type="domain" description="Response regulatory" evidence="2">
    <location>
        <begin position="1"/>
        <end position="86"/>
    </location>
</feature>
<dbReference type="Gene3D" id="3.40.50.2300">
    <property type="match status" value="1"/>
</dbReference>